<keyword evidence="2" id="KW-1185">Reference proteome</keyword>
<proteinExistence type="predicted"/>
<gene>
    <name evidence="1" type="ORF">CSSPJE1EN1_LOCUS5963</name>
</gene>
<dbReference type="Proteomes" id="UP001497444">
    <property type="component" value="Chromosome 13"/>
</dbReference>
<organism evidence="1 2">
    <name type="scientific">Sphagnum jensenii</name>
    <dbReference type="NCBI Taxonomy" id="128206"/>
    <lineage>
        <taxon>Eukaryota</taxon>
        <taxon>Viridiplantae</taxon>
        <taxon>Streptophyta</taxon>
        <taxon>Embryophyta</taxon>
        <taxon>Bryophyta</taxon>
        <taxon>Sphagnophytina</taxon>
        <taxon>Sphagnopsida</taxon>
        <taxon>Sphagnales</taxon>
        <taxon>Sphagnaceae</taxon>
        <taxon>Sphagnum</taxon>
    </lineage>
</organism>
<reference evidence="1" key="1">
    <citation type="submission" date="2024-02" db="EMBL/GenBank/DDBJ databases">
        <authorList>
            <consortium name="ELIXIR-Norway"/>
            <consortium name="Elixir Norway"/>
        </authorList>
    </citation>
    <scope>NUCLEOTIDE SEQUENCE</scope>
</reference>
<accession>A0ABP0W4J4</accession>
<sequence>MGIEGKGIGNLCGLGLTSIVSKGLGDCCVFSNVNDLPNNHHMLVLSLQLHLKVLKHDTPTRRGLWDGALLGELGCRTTFGWEVGNRFAVLPSRAFDLEEEWGCFVMAVFAGVAKMVGMQGPMR</sequence>
<evidence type="ECO:0000313" key="1">
    <source>
        <dbReference type="EMBL" id="CAK9260485.1"/>
    </source>
</evidence>
<dbReference type="EMBL" id="OZ020108">
    <property type="protein sequence ID" value="CAK9260485.1"/>
    <property type="molecule type" value="Genomic_DNA"/>
</dbReference>
<name>A0ABP0W4J4_9BRYO</name>
<protein>
    <submittedName>
        <fullName evidence="1">Uncharacterized protein</fullName>
    </submittedName>
</protein>
<evidence type="ECO:0000313" key="2">
    <source>
        <dbReference type="Proteomes" id="UP001497444"/>
    </source>
</evidence>